<name>A0A6A6TJR8_9PLEO</name>
<dbReference type="AlphaFoldDB" id="A0A6A6TJR8"/>
<evidence type="ECO:0000313" key="2">
    <source>
        <dbReference type="Proteomes" id="UP000799324"/>
    </source>
</evidence>
<sequence>MATQDDVDLQYLWILPKYLELTPEAKYRASGNLHCSSDSDFDLVRLNALSDTTKIYRCGCVYVKSEDLNTEESERLRFCKENSIRSSCMPIAQFKFYKHGHRTLREHGVDIRGGLAALLRLDQQAYKEKTGFPTSALIIMDPEKASKVINLGVKLDSPVPTHPKSLEEAATMYGRIVALVGDDKTIKEVEKDISETKNEHKLWALKREKFRL</sequence>
<gene>
    <name evidence="1" type="ORF">K491DRAFT_77363</name>
</gene>
<organism evidence="1 2">
    <name type="scientific">Lophiostoma macrostomum CBS 122681</name>
    <dbReference type="NCBI Taxonomy" id="1314788"/>
    <lineage>
        <taxon>Eukaryota</taxon>
        <taxon>Fungi</taxon>
        <taxon>Dikarya</taxon>
        <taxon>Ascomycota</taxon>
        <taxon>Pezizomycotina</taxon>
        <taxon>Dothideomycetes</taxon>
        <taxon>Pleosporomycetidae</taxon>
        <taxon>Pleosporales</taxon>
        <taxon>Lophiostomataceae</taxon>
        <taxon>Lophiostoma</taxon>
    </lineage>
</organism>
<evidence type="ECO:0000313" key="1">
    <source>
        <dbReference type="EMBL" id="KAF2660289.1"/>
    </source>
</evidence>
<dbReference type="Proteomes" id="UP000799324">
    <property type="component" value="Unassembled WGS sequence"/>
</dbReference>
<reference evidence="1" key="1">
    <citation type="journal article" date="2020" name="Stud. Mycol.">
        <title>101 Dothideomycetes genomes: a test case for predicting lifestyles and emergence of pathogens.</title>
        <authorList>
            <person name="Haridas S."/>
            <person name="Albert R."/>
            <person name="Binder M."/>
            <person name="Bloem J."/>
            <person name="Labutti K."/>
            <person name="Salamov A."/>
            <person name="Andreopoulos B."/>
            <person name="Baker S."/>
            <person name="Barry K."/>
            <person name="Bills G."/>
            <person name="Bluhm B."/>
            <person name="Cannon C."/>
            <person name="Castanera R."/>
            <person name="Culley D."/>
            <person name="Daum C."/>
            <person name="Ezra D."/>
            <person name="Gonzalez J."/>
            <person name="Henrissat B."/>
            <person name="Kuo A."/>
            <person name="Liang C."/>
            <person name="Lipzen A."/>
            <person name="Lutzoni F."/>
            <person name="Magnuson J."/>
            <person name="Mondo S."/>
            <person name="Nolan M."/>
            <person name="Ohm R."/>
            <person name="Pangilinan J."/>
            <person name="Park H.-J."/>
            <person name="Ramirez L."/>
            <person name="Alfaro M."/>
            <person name="Sun H."/>
            <person name="Tritt A."/>
            <person name="Yoshinaga Y."/>
            <person name="Zwiers L.-H."/>
            <person name="Turgeon B."/>
            <person name="Goodwin S."/>
            <person name="Spatafora J."/>
            <person name="Crous P."/>
            <person name="Grigoriev I."/>
        </authorList>
    </citation>
    <scope>NUCLEOTIDE SEQUENCE</scope>
    <source>
        <strain evidence="1">CBS 122681</strain>
    </source>
</reference>
<accession>A0A6A6TJR8</accession>
<keyword evidence="2" id="KW-1185">Reference proteome</keyword>
<dbReference type="OrthoDB" id="3797686at2759"/>
<dbReference type="EMBL" id="MU004300">
    <property type="protein sequence ID" value="KAF2660289.1"/>
    <property type="molecule type" value="Genomic_DNA"/>
</dbReference>
<proteinExistence type="predicted"/>
<protein>
    <submittedName>
        <fullName evidence="1">Uncharacterized protein</fullName>
    </submittedName>
</protein>